<feature type="chain" id="PRO_5022222002" description="Outer membrane protein beta-barrel domain-containing protein" evidence="1">
    <location>
        <begin position="21"/>
        <end position="232"/>
    </location>
</feature>
<proteinExistence type="predicted"/>
<dbReference type="EMBL" id="BJXK01000024">
    <property type="protein sequence ID" value="GEM81510.1"/>
    <property type="molecule type" value="Genomic_DNA"/>
</dbReference>
<reference evidence="2 3" key="1">
    <citation type="submission" date="2019-07" db="EMBL/GenBank/DDBJ databases">
        <title>Whole genome shotgun sequence of Vibrio superstes NBRC 103154.</title>
        <authorList>
            <person name="Hosoyama A."/>
            <person name="Uohara A."/>
            <person name="Ohji S."/>
            <person name="Ichikawa N."/>
        </authorList>
    </citation>
    <scope>NUCLEOTIDE SEQUENCE [LARGE SCALE GENOMIC DNA]</scope>
    <source>
        <strain evidence="2 3">NBRC 103154</strain>
    </source>
</reference>
<keyword evidence="3" id="KW-1185">Reference proteome</keyword>
<name>A0A511QVX4_9VIBR</name>
<evidence type="ECO:0008006" key="4">
    <source>
        <dbReference type="Google" id="ProtNLM"/>
    </source>
</evidence>
<evidence type="ECO:0000313" key="3">
    <source>
        <dbReference type="Proteomes" id="UP000321113"/>
    </source>
</evidence>
<dbReference type="RefSeq" id="WP_119010373.1">
    <property type="nucleotide sequence ID" value="NZ_BJXK01000024.1"/>
</dbReference>
<dbReference type="OrthoDB" id="5864623at2"/>
<sequence length="232" mass="25987">MKIKLISLSSILFISMSAYASEEEQQVEENKQVAEVKAQRTGYHAQDIRNVQTKLEADYFTHDNFDGYAVGGDFGIGDSASIGVQYTALEYTWNDFRGREKSSDSDAVAITGQYNINENIVIDALWNVSGDYDQLTFGANYVADASFGVWNLGANYSMGDLNDSADFEAGVLIPFGGDFYYRGDFTYYLDSGYDSEFENKLGWSNGTIDINASYNMYEFDDSYIGVHFGYLF</sequence>
<comment type="caution">
    <text evidence="2">The sequence shown here is derived from an EMBL/GenBank/DDBJ whole genome shotgun (WGS) entry which is preliminary data.</text>
</comment>
<keyword evidence="1" id="KW-0732">Signal</keyword>
<dbReference type="AlphaFoldDB" id="A0A511QVX4"/>
<evidence type="ECO:0000313" key="2">
    <source>
        <dbReference type="EMBL" id="GEM81510.1"/>
    </source>
</evidence>
<gene>
    <name evidence="2" type="ORF">VSU01S_37550</name>
</gene>
<feature type="signal peptide" evidence="1">
    <location>
        <begin position="1"/>
        <end position="20"/>
    </location>
</feature>
<evidence type="ECO:0000256" key="1">
    <source>
        <dbReference type="SAM" id="SignalP"/>
    </source>
</evidence>
<dbReference type="Proteomes" id="UP000321113">
    <property type="component" value="Unassembled WGS sequence"/>
</dbReference>
<accession>A0A511QVX4</accession>
<organism evidence="2 3">
    <name type="scientific">Vibrio superstes NBRC 103154</name>
    <dbReference type="NCBI Taxonomy" id="1219062"/>
    <lineage>
        <taxon>Bacteria</taxon>
        <taxon>Pseudomonadati</taxon>
        <taxon>Pseudomonadota</taxon>
        <taxon>Gammaproteobacteria</taxon>
        <taxon>Vibrionales</taxon>
        <taxon>Vibrionaceae</taxon>
        <taxon>Vibrio</taxon>
    </lineage>
</organism>
<protein>
    <recommendedName>
        <fullName evidence="4">Outer membrane protein beta-barrel domain-containing protein</fullName>
    </recommendedName>
</protein>